<dbReference type="PANTHER" id="PTHR43373:SF1">
    <property type="entry name" value="NA(+)_H(+) ANTIPORTER SUBUNIT A"/>
    <property type="match status" value="1"/>
</dbReference>
<feature type="domain" description="MrpA C-terminal/MbhD" evidence="13">
    <location>
        <begin position="613"/>
        <end position="677"/>
    </location>
</feature>
<keyword evidence="3" id="KW-0050">Antiport</keyword>
<feature type="transmembrane region" description="Helical" evidence="10">
    <location>
        <begin position="603"/>
        <end position="623"/>
    </location>
</feature>
<evidence type="ECO:0000256" key="9">
    <source>
        <dbReference type="RuleBase" id="RU000320"/>
    </source>
</evidence>
<feature type="domain" description="MrpA C-terminal/MbhE" evidence="14">
    <location>
        <begin position="687"/>
        <end position="766"/>
    </location>
</feature>
<dbReference type="KEGG" id="alkq:M9189_07670"/>
<dbReference type="InterPro" id="IPR001516">
    <property type="entry name" value="Proton_antipo_N"/>
</dbReference>
<dbReference type="InterPro" id="IPR001750">
    <property type="entry name" value="ND/Mrp_TM"/>
</dbReference>
<feature type="transmembrane region" description="Helical" evidence="10">
    <location>
        <begin position="654"/>
        <end position="676"/>
    </location>
</feature>
<feature type="transmembrane region" description="Helical" evidence="10">
    <location>
        <begin position="505"/>
        <end position="522"/>
    </location>
</feature>
<evidence type="ECO:0000259" key="14">
    <source>
        <dbReference type="Pfam" id="PF20501"/>
    </source>
</evidence>
<dbReference type="AlphaFoldDB" id="A0A9J6ZM43"/>
<keyword evidence="6 10" id="KW-1133">Transmembrane helix</keyword>
<keyword evidence="4" id="KW-1003">Cell membrane</keyword>
<protein>
    <submittedName>
        <fullName evidence="15">DUF4040 domain-containing protein</fullName>
    </submittedName>
</protein>
<dbReference type="RefSeq" id="WP_250722107.1">
    <property type="nucleotide sequence ID" value="NZ_CP098400.1"/>
</dbReference>
<sequence>MGNTLTILVGLLFAASVVTPYLYSILKKKTGLFLSLFPFLIFITLVIEAMQMAPHEGHILATNIRFFPGMDVAFRIDGLTVIFGLLISGIGTLVLLYSSVYMSDYERQGHYYTYMMFFMVSMLGMVFSDNLILMFMFWELTSIASFFLIGFDHHLEKSRQAALQALLITGFGGLCLLFAVILIGNITGTYAISELLEQHMHVGNHSRYFLILNLVILAAITKSAQFPFHFWLPGAMAAPTPVSAYLHSATMVNAGIFLLMRMYPVMGGTVLWKYSLLLTGGITMFLGAFFSMGQKDLKRILAFTTISALGTMTLLVGLDSSASLRAALIFFIVHGLYKGGLFMSAGIIEKTTGTKDIDKLHGLFMVLPVTAVMTLLALISMAGLPPMLGFIGKELIYEAKMQLADVSWIVLPLSVGANIMLVAVAINIFRQVFLPKKGMPDLAVRYTEKNLSIALLAGPVVLALFGIFLGLFPKNIDIIVSNALYFMGNIQYKTTLSLWHGYNDVLQVSIFTVIAGVLVFIFRKPVIRFITILINWFNIYHLPTLFTKTINNYLAGAARTTNRIQHGYHRYYLITFFLVAMTLVAIQLIRMMHVETEVAPSPIKIHVLMLLILSSLAIFFAVFTRSRLSAIIALGVTGYGIGLLYLYYGAVDLAITQFLSETVLMAIFVLVIYYLPEFAILSDRRTRIRDIIISSGVGILVTLVVLSAHFLQTDEPISRFYAENAYTLGHGRNIVNVILVDFRALDTLGEVTVLTLAAAGVYSLFRFQIKKKI</sequence>
<dbReference type="Pfam" id="PF00361">
    <property type="entry name" value="Proton_antipo_M"/>
    <property type="match status" value="1"/>
</dbReference>
<name>A0A9J6ZM43_9BACT</name>
<evidence type="ECO:0000256" key="2">
    <source>
        <dbReference type="ARBA" id="ARBA00022448"/>
    </source>
</evidence>
<organism evidence="15 16">
    <name type="scientific">Xiashengella succiniciproducens</name>
    <dbReference type="NCBI Taxonomy" id="2949635"/>
    <lineage>
        <taxon>Bacteria</taxon>
        <taxon>Pseudomonadati</taxon>
        <taxon>Bacteroidota</taxon>
        <taxon>Bacteroidia</taxon>
        <taxon>Marinilabiliales</taxon>
        <taxon>Marinilabiliaceae</taxon>
        <taxon>Xiashengella</taxon>
    </lineage>
</organism>
<feature type="transmembrane region" description="Helical" evidence="10">
    <location>
        <begin position="360"/>
        <end position="388"/>
    </location>
</feature>
<comment type="subcellular location">
    <subcellularLocation>
        <location evidence="1">Cell membrane</location>
        <topology evidence="1">Multi-pass membrane protein</topology>
    </subcellularLocation>
    <subcellularLocation>
        <location evidence="9">Membrane</location>
        <topology evidence="9">Multi-pass membrane protein</topology>
    </subcellularLocation>
</comment>
<feature type="transmembrane region" description="Helical" evidence="10">
    <location>
        <begin position="163"/>
        <end position="188"/>
    </location>
</feature>
<evidence type="ECO:0000259" key="11">
    <source>
        <dbReference type="Pfam" id="PF00361"/>
    </source>
</evidence>
<feature type="transmembrane region" description="Helical" evidence="10">
    <location>
        <begin position="571"/>
        <end position="591"/>
    </location>
</feature>
<dbReference type="Pfam" id="PF20501">
    <property type="entry name" value="MbhE"/>
    <property type="match status" value="1"/>
</dbReference>
<feature type="transmembrane region" description="Helical" evidence="10">
    <location>
        <begin position="300"/>
        <end position="318"/>
    </location>
</feature>
<dbReference type="InterPro" id="IPR050616">
    <property type="entry name" value="CPA3_Na-H_Antiporter_A"/>
</dbReference>
<feature type="transmembrane region" description="Helical" evidence="10">
    <location>
        <begin position="324"/>
        <end position="348"/>
    </location>
</feature>
<feature type="transmembrane region" description="Helical" evidence="10">
    <location>
        <begin position="688"/>
        <end position="711"/>
    </location>
</feature>
<dbReference type="InterPro" id="IPR046806">
    <property type="entry name" value="MrpA_C/MbhE"/>
</dbReference>
<gene>
    <name evidence="15" type="ORF">M9189_07670</name>
</gene>
<feature type="transmembrane region" description="Helical" evidence="10">
    <location>
        <begin position="408"/>
        <end position="429"/>
    </location>
</feature>
<dbReference type="Pfam" id="PF13244">
    <property type="entry name" value="MbhD"/>
    <property type="match status" value="1"/>
</dbReference>
<dbReference type="PRINTS" id="PR01434">
    <property type="entry name" value="NADHDHGNASE5"/>
</dbReference>
<evidence type="ECO:0000259" key="13">
    <source>
        <dbReference type="Pfam" id="PF13244"/>
    </source>
</evidence>
<dbReference type="InterPro" id="IPR025383">
    <property type="entry name" value="MrpA_C/MbhD"/>
</dbReference>
<keyword evidence="5 9" id="KW-0812">Transmembrane</keyword>
<keyword evidence="2" id="KW-0813">Transport</keyword>
<reference evidence="15" key="1">
    <citation type="submission" date="2022-05" db="EMBL/GenBank/DDBJ databases">
        <authorList>
            <person name="Sun X."/>
        </authorList>
    </citation>
    <scope>NUCLEOTIDE SEQUENCE</scope>
    <source>
        <strain evidence="15">Ai-910</strain>
    </source>
</reference>
<evidence type="ECO:0000256" key="1">
    <source>
        <dbReference type="ARBA" id="ARBA00004651"/>
    </source>
</evidence>
<dbReference type="Pfam" id="PF00662">
    <property type="entry name" value="Proton_antipo_N"/>
    <property type="match status" value="1"/>
</dbReference>
<feature type="transmembrane region" description="Helical" evidence="10">
    <location>
        <begin position="109"/>
        <end position="127"/>
    </location>
</feature>
<keyword evidence="16" id="KW-1185">Reference proteome</keyword>
<feature type="transmembrane region" description="Helical" evidence="10">
    <location>
        <begin position="33"/>
        <end position="53"/>
    </location>
</feature>
<evidence type="ECO:0000256" key="7">
    <source>
        <dbReference type="ARBA" id="ARBA00023065"/>
    </source>
</evidence>
<dbReference type="GO" id="GO:0006811">
    <property type="term" value="P:monoatomic ion transport"/>
    <property type="evidence" value="ECO:0007669"/>
    <property type="project" value="UniProtKB-KW"/>
</dbReference>
<keyword evidence="7" id="KW-0406">Ion transport</keyword>
<dbReference type="GO" id="GO:0005886">
    <property type="term" value="C:plasma membrane"/>
    <property type="evidence" value="ECO:0007669"/>
    <property type="project" value="UniProtKB-SubCell"/>
</dbReference>
<evidence type="ECO:0000256" key="5">
    <source>
        <dbReference type="ARBA" id="ARBA00022692"/>
    </source>
</evidence>
<feature type="transmembrane region" description="Helical" evidence="10">
    <location>
        <begin position="630"/>
        <end position="648"/>
    </location>
</feature>
<feature type="transmembrane region" description="Helical" evidence="10">
    <location>
        <begin position="747"/>
        <end position="765"/>
    </location>
</feature>
<evidence type="ECO:0000259" key="12">
    <source>
        <dbReference type="Pfam" id="PF00662"/>
    </source>
</evidence>
<evidence type="ECO:0000256" key="4">
    <source>
        <dbReference type="ARBA" id="ARBA00022475"/>
    </source>
</evidence>
<reference evidence="15" key="2">
    <citation type="submission" date="2022-06" db="EMBL/GenBank/DDBJ databases">
        <title>Xiashengella guii gen. nov. sp. nov., a bacterium isolated form anaerobic digestion tank.</title>
        <authorList>
            <person name="Huang H."/>
        </authorList>
    </citation>
    <scope>NUCLEOTIDE SEQUENCE</scope>
    <source>
        <strain evidence="15">Ai-910</strain>
    </source>
</reference>
<feature type="transmembrane region" description="Helical" evidence="10">
    <location>
        <begin position="73"/>
        <end position="97"/>
    </location>
</feature>
<feature type="transmembrane region" description="Helical" evidence="10">
    <location>
        <begin position="450"/>
        <end position="472"/>
    </location>
</feature>
<keyword evidence="8 10" id="KW-0472">Membrane</keyword>
<evidence type="ECO:0000256" key="10">
    <source>
        <dbReference type="SAM" id="Phobius"/>
    </source>
</evidence>
<evidence type="ECO:0000256" key="3">
    <source>
        <dbReference type="ARBA" id="ARBA00022449"/>
    </source>
</evidence>
<feature type="domain" description="NADH-Ubiquinone oxidoreductase (complex I) chain 5 N-terminal" evidence="12">
    <location>
        <begin position="70"/>
        <end position="112"/>
    </location>
</feature>
<evidence type="ECO:0000313" key="15">
    <source>
        <dbReference type="EMBL" id="URW78739.1"/>
    </source>
</evidence>
<evidence type="ECO:0000256" key="8">
    <source>
        <dbReference type="ARBA" id="ARBA00023136"/>
    </source>
</evidence>
<evidence type="ECO:0000313" key="16">
    <source>
        <dbReference type="Proteomes" id="UP001056426"/>
    </source>
</evidence>
<dbReference type="Proteomes" id="UP001056426">
    <property type="component" value="Chromosome"/>
</dbReference>
<accession>A0A9J6ZM43</accession>
<dbReference type="GO" id="GO:0015297">
    <property type="term" value="F:antiporter activity"/>
    <property type="evidence" value="ECO:0007669"/>
    <property type="project" value="UniProtKB-KW"/>
</dbReference>
<feature type="domain" description="NADH:quinone oxidoreductase/Mrp antiporter transmembrane" evidence="11">
    <location>
        <begin position="128"/>
        <end position="410"/>
    </location>
</feature>
<dbReference type="EMBL" id="CP098400">
    <property type="protein sequence ID" value="URW78739.1"/>
    <property type="molecule type" value="Genomic_DNA"/>
</dbReference>
<feature type="transmembrane region" description="Helical" evidence="10">
    <location>
        <begin position="274"/>
        <end position="293"/>
    </location>
</feature>
<feature type="transmembrane region" description="Helical" evidence="10">
    <location>
        <begin position="6"/>
        <end position="26"/>
    </location>
</feature>
<feature type="transmembrane region" description="Helical" evidence="10">
    <location>
        <begin position="208"/>
        <end position="232"/>
    </location>
</feature>
<dbReference type="PANTHER" id="PTHR43373">
    <property type="entry name" value="NA(+)/H(+) ANTIPORTER SUBUNIT"/>
    <property type="match status" value="1"/>
</dbReference>
<evidence type="ECO:0000256" key="6">
    <source>
        <dbReference type="ARBA" id="ARBA00022989"/>
    </source>
</evidence>
<proteinExistence type="predicted"/>